<sequence>MLLESVIRKAALPDDPHASECEYVFTVNWHACLDSNSHHLLRTFLTNLCTFTPASSIPMTFRLIPPSGLDDLKDTLHPSSANSHQTRPFLVPLSEPQQLDDGTVYLNALGNMIPLSTFTDFLVSRQITVSSQTVIMWYIECILGVEARFNLRLADSPLRPDDIFVDSLFRFLINPLPSLPASQKTEQSTYSLSTEIEHVSKYFVELITKLNEHYLILVPTINATDIFRSIEISAITSLVDTKLLDPTILKDSDFFRSIQSPNLNHLPSSHLPRTAQWISDILRKIKDWYRVNLKPGFDRDLLNDSLSEVLSDPLSEYRPLFDNPEGSYWNDFLGILRKKATGRHIEPNIMFLADDLYKPARDTIQAEAGAHLLHFGQKDQFGSDPTLSLSSDIQNSEASTILVQSDPHWGGDDIPNYAYKAGETLSQSTIKRSFVSKRTSSLRTPSPSPSPMAPSIPGGTLHERPISHISTPIVKISPVALDTSHHIPDIAPEDEKSRHSRQTEEERQIVDSLHLISSRTSGKHMFSSSLSLSQDFTIDISRLNDKEKFDHTLFDSIDDIEVDKRLQKCVAILQKTGRADHIDLTDSFIDSLCACLGGSDEQCCQRSLLLLTILFDNCLDDSLKKHVLENLKDAFVDPNNYQALFLIRVYGNAMRRTPENFSVWVVNWRDVSLFQTMDYNIRLAQMAFVRDAVVLFGNRCSLDIFDPKLIVGRLVKNYNPFSLTSDEITKYNHSGETDFLTSLFTSIIVFSIALNQTLPPRITELYAATPTYHVEMGAMNHFRIPIHRDLGTRPISYLILERFIRHRSEDSFNDQLIVLNLGVKNNHFNTNSLVALLHPFFISHLWHLDVATMMQVYREQSRQAVHILRSSFSQSIETDNLDLALYAAHPPTQFGTFLDSVITFHTKSQTTKAINFLIFSDFVNFCSPFGDGQLFQSLIHTLFSPLTPEGNTTTEKSGMAATIRWLHLTNTWLPKGFDSPLLHFFTPSTLSNRRVTTHELVKLSECGVGREQWNISSTFDGGSSMSMHLEWLCIVARMGHWRFDYLKEADTHTFIRRLLVDCLYV</sequence>
<reference evidence="2 3" key="1">
    <citation type="journal article" date="2022" name="bioRxiv">
        <title>Genomics of Preaxostyla Flagellates Illuminates Evolutionary Transitions and the Path Towards Mitochondrial Loss.</title>
        <authorList>
            <person name="Novak L.V.F."/>
            <person name="Treitli S.C."/>
            <person name="Pyrih J."/>
            <person name="Halakuc P."/>
            <person name="Pipaliya S.V."/>
            <person name="Vacek V."/>
            <person name="Brzon O."/>
            <person name="Soukal P."/>
            <person name="Eme L."/>
            <person name="Dacks J.B."/>
            <person name="Karnkowska A."/>
            <person name="Elias M."/>
            <person name="Hampl V."/>
        </authorList>
    </citation>
    <scope>NUCLEOTIDE SEQUENCE [LARGE SCALE GENOMIC DNA]</scope>
    <source>
        <strain evidence="2">NAU3</strain>
        <tissue evidence="2">Gut</tissue>
    </source>
</reference>
<feature type="compositionally biased region" description="Low complexity" evidence="1">
    <location>
        <begin position="436"/>
        <end position="445"/>
    </location>
</feature>
<organism evidence="2 3">
    <name type="scientific">Blattamonas nauphoetae</name>
    <dbReference type="NCBI Taxonomy" id="2049346"/>
    <lineage>
        <taxon>Eukaryota</taxon>
        <taxon>Metamonada</taxon>
        <taxon>Preaxostyla</taxon>
        <taxon>Oxymonadida</taxon>
        <taxon>Blattamonas</taxon>
    </lineage>
</organism>
<dbReference type="Proteomes" id="UP001281761">
    <property type="component" value="Unassembled WGS sequence"/>
</dbReference>
<evidence type="ECO:0000313" key="2">
    <source>
        <dbReference type="EMBL" id="KAK2963888.1"/>
    </source>
</evidence>
<feature type="region of interest" description="Disordered" evidence="1">
    <location>
        <begin position="434"/>
        <end position="464"/>
    </location>
</feature>
<evidence type="ECO:0000256" key="1">
    <source>
        <dbReference type="SAM" id="MobiDB-lite"/>
    </source>
</evidence>
<accession>A0ABQ9YJF8</accession>
<keyword evidence="3" id="KW-1185">Reference proteome</keyword>
<name>A0ABQ9YJF8_9EUKA</name>
<dbReference type="EMBL" id="JARBJD010000004">
    <property type="protein sequence ID" value="KAK2963888.1"/>
    <property type="molecule type" value="Genomic_DNA"/>
</dbReference>
<evidence type="ECO:0000313" key="3">
    <source>
        <dbReference type="Proteomes" id="UP001281761"/>
    </source>
</evidence>
<comment type="caution">
    <text evidence="2">The sequence shown here is derived from an EMBL/GenBank/DDBJ whole genome shotgun (WGS) entry which is preliminary data.</text>
</comment>
<feature type="region of interest" description="Disordered" evidence="1">
    <location>
        <begin position="489"/>
        <end position="508"/>
    </location>
</feature>
<proteinExistence type="predicted"/>
<gene>
    <name evidence="2" type="ORF">BLNAU_965</name>
</gene>
<protein>
    <submittedName>
        <fullName evidence="2">Uncharacterized protein</fullName>
    </submittedName>
</protein>